<dbReference type="EMBL" id="BGPR01058216">
    <property type="protein sequence ID" value="GBO34408.1"/>
    <property type="molecule type" value="Genomic_DNA"/>
</dbReference>
<proteinExistence type="predicted"/>
<sequence>MTSRSPGLGVKIVFLLAVNGIDAFVEMSVPMYVVERCSLQAGEKVGRVRRTSFQVLFLSVLGCIYVCRS</sequence>
<protein>
    <submittedName>
        <fullName evidence="3">Uncharacterized protein</fullName>
    </submittedName>
</protein>
<dbReference type="AlphaFoldDB" id="A0A4Y2WCX2"/>
<dbReference type="Proteomes" id="UP000499080">
    <property type="component" value="Unassembled WGS sequence"/>
</dbReference>
<evidence type="ECO:0000313" key="2">
    <source>
        <dbReference type="EMBL" id="GBO34401.1"/>
    </source>
</evidence>
<feature type="chain" id="PRO_5036129317" evidence="1">
    <location>
        <begin position="24"/>
        <end position="69"/>
    </location>
</feature>
<evidence type="ECO:0000313" key="4">
    <source>
        <dbReference type="Proteomes" id="UP000499080"/>
    </source>
</evidence>
<reference evidence="3 4" key="1">
    <citation type="journal article" date="2019" name="Sci. Rep.">
        <title>Orb-weaving spider Araneus ventricosus genome elucidates the spidroin gene catalogue.</title>
        <authorList>
            <person name="Kono N."/>
            <person name="Nakamura H."/>
            <person name="Ohtoshi R."/>
            <person name="Moran D.A.P."/>
            <person name="Shinohara A."/>
            <person name="Yoshida Y."/>
            <person name="Fujiwara M."/>
            <person name="Mori M."/>
            <person name="Tomita M."/>
            <person name="Arakawa K."/>
        </authorList>
    </citation>
    <scope>NUCLEOTIDE SEQUENCE [LARGE SCALE GENOMIC DNA]</scope>
</reference>
<comment type="caution">
    <text evidence="3">The sequence shown here is derived from an EMBL/GenBank/DDBJ whole genome shotgun (WGS) entry which is preliminary data.</text>
</comment>
<keyword evidence="1" id="KW-0732">Signal</keyword>
<evidence type="ECO:0000313" key="3">
    <source>
        <dbReference type="EMBL" id="GBO34408.1"/>
    </source>
</evidence>
<organism evidence="3 4">
    <name type="scientific">Araneus ventricosus</name>
    <name type="common">Orbweaver spider</name>
    <name type="synonym">Epeira ventricosa</name>
    <dbReference type="NCBI Taxonomy" id="182803"/>
    <lineage>
        <taxon>Eukaryota</taxon>
        <taxon>Metazoa</taxon>
        <taxon>Ecdysozoa</taxon>
        <taxon>Arthropoda</taxon>
        <taxon>Chelicerata</taxon>
        <taxon>Arachnida</taxon>
        <taxon>Araneae</taxon>
        <taxon>Araneomorphae</taxon>
        <taxon>Entelegynae</taxon>
        <taxon>Araneoidea</taxon>
        <taxon>Araneidae</taxon>
        <taxon>Araneus</taxon>
    </lineage>
</organism>
<name>A0A4Y2WCX2_ARAVE</name>
<feature type="non-terminal residue" evidence="3">
    <location>
        <position position="69"/>
    </location>
</feature>
<keyword evidence="4" id="KW-1185">Reference proteome</keyword>
<evidence type="ECO:0000256" key="1">
    <source>
        <dbReference type="SAM" id="SignalP"/>
    </source>
</evidence>
<feature type="signal peptide" evidence="1">
    <location>
        <begin position="1"/>
        <end position="23"/>
    </location>
</feature>
<accession>A0A4Y2WCX2</accession>
<gene>
    <name evidence="3" type="ORF">AVEN_139501_1</name>
    <name evidence="2" type="ORF">AVEN_193597_1</name>
</gene>
<dbReference type="EMBL" id="BGPR01058212">
    <property type="protein sequence ID" value="GBO34401.1"/>
    <property type="molecule type" value="Genomic_DNA"/>
</dbReference>